<dbReference type="Gene3D" id="1.20.1260.100">
    <property type="entry name" value="TspO/MBR protein"/>
    <property type="match status" value="1"/>
</dbReference>
<dbReference type="PANTHER" id="PTHR33802:SF1">
    <property type="entry name" value="XK-RELATED PROTEIN"/>
    <property type="match status" value="1"/>
</dbReference>
<sequence>MKHAKKYLLISNLIALVLTIAINYLSSAGRLNGTTIKEISAKYSNYFTPAGYAFSIWGVIYLGLLGFVCYSLVNRREARPASVVNRIGWLFVSSCLANSLWVVAWLNDYLGLSVILMVLLLSCLMAVIIRTRMELDAHPLSAYIFIYWPFAIYSGWITVALIANISAYLTKIGWDGWGVSEVYWAVTMIVIAGLINIMMVIKRNLREFAAVGIWALIAISVDNQNQNLNAIRYICYIVTAVLLAVIIGNGARNARRSINRM</sequence>
<keyword evidence="3" id="KW-1185">Reference proteome</keyword>
<evidence type="ECO:0000256" key="1">
    <source>
        <dbReference type="SAM" id="Phobius"/>
    </source>
</evidence>
<evidence type="ECO:0000313" key="2">
    <source>
        <dbReference type="EMBL" id="SER91471.1"/>
    </source>
</evidence>
<dbReference type="InterPro" id="IPR038330">
    <property type="entry name" value="TspO/MBR-related_sf"/>
</dbReference>
<dbReference type="RefSeq" id="WP_090886056.1">
    <property type="nucleotide sequence ID" value="NZ_FOGG01000020.1"/>
</dbReference>
<dbReference type="Proteomes" id="UP000199572">
    <property type="component" value="Unassembled WGS sequence"/>
</dbReference>
<feature type="transmembrane region" description="Helical" evidence="1">
    <location>
        <begin position="46"/>
        <end position="71"/>
    </location>
</feature>
<organism evidence="2 3">
    <name type="scientific">Pedobacter rhizosphaerae</name>
    <dbReference type="NCBI Taxonomy" id="390241"/>
    <lineage>
        <taxon>Bacteria</taxon>
        <taxon>Pseudomonadati</taxon>
        <taxon>Bacteroidota</taxon>
        <taxon>Sphingobacteriia</taxon>
        <taxon>Sphingobacteriales</taxon>
        <taxon>Sphingobacteriaceae</taxon>
        <taxon>Pedobacter</taxon>
    </lineage>
</organism>
<feature type="transmembrane region" description="Helical" evidence="1">
    <location>
        <begin position="109"/>
        <end position="128"/>
    </location>
</feature>
<evidence type="ECO:0008006" key="4">
    <source>
        <dbReference type="Google" id="ProtNLM"/>
    </source>
</evidence>
<accession>A0A1H9T2V6</accession>
<feature type="transmembrane region" description="Helical" evidence="1">
    <location>
        <begin position="7"/>
        <end position="26"/>
    </location>
</feature>
<dbReference type="PANTHER" id="PTHR33802">
    <property type="entry name" value="SI:CH211-161H7.5-RELATED"/>
    <property type="match status" value="1"/>
</dbReference>
<protein>
    <recommendedName>
        <fullName evidence="4">TspO and MBR related proteins</fullName>
    </recommendedName>
</protein>
<keyword evidence="1" id="KW-0812">Transmembrane</keyword>
<reference evidence="2 3" key="1">
    <citation type="submission" date="2016-10" db="EMBL/GenBank/DDBJ databases">
        <authorList>
            <person name="de Groot N.N."/>
        </authorList>
    </citation>
    <scope>NUCLEOTIDE SEQUENCE [LARGE SCALE GENOMIC DNA]</scope>
    <source>
        <strain evidence="2 3">DSM 18610</strain>
    </source>
</reference>
<gene>
    <name evidence="2" type="ORF">SAMN04488023_12064</name>
</gene>
<feature type="transmembrane region" description="Helical" evidence="1">
    <location>
        <begin position="230"/>
        <end position="251"/>
    </location>
</feature>
<dbReference type="OrthoDB" id="5189031at2"/>
<keyword evidence="1" id="KW-1133">Transmembrane helix</keyword>
<dbReference type="STRING" id="390241.SAMN04488023_12064"/>
<feature type="transmembrane region" description="Helical" evidence="1">
    <location>
        <begin position="182"/>
        <end position="201"/>
    </location>
</feature>
<evidence type="ECO:0000313" key="3">
    <source>
        <dbReference type="Proteomes" id="UP000199572"/>
    </source>
</evidence>
<dbReference type="EMBL" id="FOGG01000020">
    <property type="protein sequence ID" value="SER91471.1"/>
    <property type="molecule type" value="Genomic_DNA"/>
</dbReference>
<feature type="transmembrane region" description="Helical" evidence="1">
    <location>
        <begin position="140"/>
        <end position="162"/>
    </location>
</feature>
<proteinExistence type="predicted"/>
<keyword evidence="1" id="KW-0472">Membrane</keyword>
<name>A0A1H9T2V6_9SPHI</name>
<dbReference type="AlphaFoldDB" id="A0A1H9T2V6"/>
<feature type="transmembrane region" description="Helical" evidence="1">
    <location>
        <begin position="83"/>
        <end position="103"/>
    </location>
</feature>
<feature type="transmembrane region" description="Helical" evidence="1">
    <location>
        <begin position="208"/>
        <end position="224"/>
    </location>
</feature>